<feature type="transmembrane region" description="Helical" evidence="1">
    <location>
        <begin position="102"/>
        <end position="130"/>
    </location>
</feature>
<proteinExistence type="predicted"/>
<keyword evidence="1" id="KW-1133">Transmembrane helix</keyword>
<dbReference type="EMBL" id="AP024747">
    <property type="protein sequence ID" value="BCY24503.1"/>
    <property type="molecule type" value="Genomic_DNA"/>
</dbReference>
<evidence type="ECO:0000313" key="2">
    <source>
        <dbReference type="EMBL" id="BCY24503.1"/>
    </source>
</evidence>
<protein>
    <submittedName>
        <fullName evidence="2">Uncharacterized protein</fullName>
    </submittedName>
</protein>
<dbReference type="GeneID" id="92879842"/>
<dbReference type="RefSeq" id="WP_002528863.1">
    <property type="nucleotide sequence ID" value="NZ_AP024747.1"/>
</dbReference>
<evidence type="ECO:0000313" key="3">
    <source>
        <dbReference type="Proteomes" id="UP000825072"/>
    </source>
</evidence>
<feature type="transmembrane region" description="Helical" evidence="1">
    <location>
        <begin position="56"/>
        <end position="82"/>
    </location>
</feature>
<accession>A0AAD1NUV7</accession>
<evidence type="ECO:0000256" key="1">
    <source>
        <dbReference type="SAM" id="Phobius"/>
    </source>
</evidence>
<keyword evidence="1" id="KW-0472">Membrane</keyword>
<gene>
    <name evidence="2" type="ORF">KB1_04930</name>
</gene>
<keyword evidence="1" id="KW-0812">Transmembrane</keyword>
<name>A0AAD1NUV7_9ACTN</name>
<sequence>MAGLKKFDDLVGMLGAGAVFLGVIVFVMAPFIMVPAIFALVFPGCDLDSPWMWQTVIVGGVALFAMGMGVSLLMGVLARLFAPLAHPVVNKVTHESLAFLVLWWFYSALIHPAICAFSAAIVVTLITAATEPVLDRALQRQKDASNHS</sequence>
<feature type="transmembrane region" description="Helical" evidence="1">
    <location>
        <begin position="20"/>
        <end position="44"/>
    </location>
</feature>
<dbReference type="Proteomes" id="UP000825072">
    <property type="component" value="Chromosome 1"/>
</dbReference>
<reference evidence="2" key="1">
    <citation type="submission" date="2021-06" db="EMBL/GenBank/DDBJ databases">
        <title>Genome sequence of Cutibacterium modestum strain KB17-24694.</title>
        <authorList>
            <person name="Dekio I."/>
            <person name="Asahina A."/>
            <person name="Nishida M."/>
        </authorList>
    </citation>
    <scope>NUCLEOTIDE SEQUENCE</scope>
    <source>
        <strain evidence="2">KB17-24694</strain>
    </source>
</reference>
<dbReference type="AlphaFoldDB" id="A0AAD1NUV7"/>
<organism evidence="2 3">
    <name type="scientific">Cutibacterium modestum</name>
    <dbReference type="NCBI Taxonomy" id="2559073"/>
    <lineage>
        <taxon>Bacteria</taxon>
        <taxon>Bacillati</taxon>
        <taxon>Actinomycetota</taxon>
        <taxon>Actinomycetes</taxon>
        <taxon>Propionibacteriales</taxon>
        <taxon>Propionibacteriaceae</taxon>
        <taxon>Cutibacterium</taxon>
    </lineage>
</organism>